<feature type="repeat" description="ANK" evidence="4">
    <location>
        <begin position="179"/>
        <end position="211"/>
    </location>
</feature>
<evidence type="ECO:0000313" key="7">
    <source>
        <dbReference type="Proteomes" id="UP000053477"/>
    </source>
</evidence>
<evidence type="ECO:0000313" key="6">
    <source>
        <dbReference type="EMBL" id="KLO14469.1"/>
    </source>
</evidence>
<dbReference type="PRINTS" id="PR00689">
    <property type="entry name" value="ACOABINDINGP"/>
</dbReference>
<organism evidence="6 7">
    <name type="scientific">Schizopora paradoxa</name>
    <dbReference type="NCBI Taxonomy" id="27342"/>
    <lineage>
        <taxon>Eukaryota</taxon>
        <taxon>Fungi</taxon>
        <taxon>Dikarya</taxon>
        <taxon>Basidiomycota</taxon>
        <taxon>Agaricomycotina</taxon>
        <taxon>Agaricomycetes</taxon>
        <taxon>Hymenochaetales</taxon>
        <taxon>Schizoporaceae</taxon>
        <taxon>Schizopora</taxon>
    </lineage>
</organism>
<evidence type="ECO:0000256" key="3">
    <source>
        <dbReference type="ARBA" id="ARBA00023121"/>
    </source>
</evidence>
<evidence type="ECO:0000256" key="2">
    <source>
        <dbReference type="ARBA" id="ARBA00023043"/>
    </source>
</evidence>
<evidence type="ECO:0000256" key="4">
    <source>
        <dbReference type="PROSITE-ProRule" id="PRU00023"/>
    </source>
</evidence>
<proteinExistence type="predicted"/>
<dbReference type="Pfam" id="PF12796">
    <property type="entry name" value="Ank_2"/>
    <property type="match status" value="1"/>
</dbReference>
<dbReference type="SUPFAM" id="SSF47027">
    <property type="entry name" value="Acyl-CoA binding protein"/>
    <property type="match status" value="1"/>
</dbReference>
<keyword evidence="3" id="KW-0446">Lipid-binding</keyword>
<dbReference type="Gene3D" id="1.25.40.20">
    <property type="entry name" value="Ankyrin repeat-containing domain"/>
    <property type="match status" value="1"/>
</dbReference>
<dbReference type="GO" id="GO:0000062">
    <property type="term" value="F:fatty-acyl-CoA binding"/>
    <property type="evidence" value="ECO:0007669"/>
    <property type="project" value="InterPro"/>
</dbReference>
<evidence type="ECO:0000259" key="5">
    <source>
        <dbReference type="PROSITE" id="PS51228"/>
    </source>
</evidence>
<dbReference type="EMBL" id="KQ085943">
    <property type="protein sequence ID" value="KLO14469.1"/>
    <property type="molecule type" value="Genomic_DNA"/>
</dbReference>
<dbReference type="Proteomes" id="UP000053477">
    <property type="component" value="Unassembled WGS sequence"/>
</dbReference>
<dbReference type="SMART" id="SM00248">
    <property type="entry name" value="ANK"/>
    <property type="match status" value="1"/>
</dbReference>
<dbReference type="InterPro" id="IPR000582">
    <property type="entry name" value="Acyl-CoA-binding_protein"/>
</dbReference>
<sequence>MTSFKPSPEFYNAASFMTSSSAPSDLSNNQKLELYGVYKFITEGAGPKTSRPSIFDITGRAKWDSWKSLSTKYSGKEAEAQDRYISIATECGWVQDKGTSVNQAPVQEEEPSAEELLARDAPERSSGVGTGAVVSTVSLEDQNIDEQSLHGLAIKGDPKKLEQYLEDNPETDLNAVDEFGYTAVHLACDRGHEDIVQVLLEHGADISIKDQDDLTAEELASEAGYENIVSILRKDKSAGTLS</sequence>
<dbReference type="PROSITE" id="PS50088">
    <property type="entry name" value="ANK_REPEAT"/>
    <property type="match status" value="1"/>
</dbReference>
<dbReference type="InterPro" id="IPR002110">
    <property type="entry name" value="Ankyrin_rpt"/>
</dbReference>
<dbReference type="OrthoDB" id="341259at2759"/>
<name>A0A0H2RRL2_9AGAM</name>
<evidence type="ECO:0000256" key="1">
    <source>
        <dbReference type="ARBA" id="ARBA00022737"/>
    </source>
</evidence>
<dbReference type="InterPro" id="IPR014352">
    <property type="entry name" value="FERM/acyl-CoA-bd_prot_sf"/>
</dbReference>
<dbReference type="STRING" id="27342.A0A0H2RRL2"/>
<dbReference type="AlphaFoldDB" id="A0A0H2RRL2"/>
<dbReference type="PROSITE" id="PS50297">
    <property type="entry name" value="ANK_REP_REGION"/>
    <property type="match status" value="1"/>
</dbReference>
<dbReference type="InParanoid" id="A0A0H2RRL2"/>
<dbReference type="InterPro" id="IPR036770">
    <property type="entry name" value="Ankyrin_rpt-contain_sf"/>
</dbReference>
<dbReference type="Gene3D" id="1.20.80.10">
    <property type="match status" value="1"/>
</dbReference>
<dbReference type="SUPFAM" id="SSF48403">
    <property type="entry name" value="Ankyrin repeat"/>
    <property type="match status" value="1"/>
</dbReference>
<dbReference type="InterPro" id="IPR035984">
    <property type="entry name" value="Acyl-CoA-binding_sf"/>
</dbReference>
<accession>A0A0H2RRL2</accession>
<protein>
    <submittedName>
        <fullName evidence="6">Ankyrin</fullName>
    </submittedName>
</protein>
<keyword evidence="7" id="KW-1185">Reference proteome</keyword>
<dbReference type="PANTHER" id="PTHR24119">
    <property type="entry name" value="ACYL-COA-BINDING DOMAIN-CONTAINING PROTEIN 6"/>
    <property type="match status" value="1"/>
</dbReference>
<reference evidence="6 7" key="1">
    <citation type="submission" date="2015-04" db="EMBL/GenBank/DDBJ databases">
        <title>Complete genome sequence of Schizopora paradoxa KUC8140, a cosmopolitan wood degrader in East Asia.</title>
        <authorList>
            <consortium name="DOE Joint Genome Institute"/>
            <person name="Min B."/>
            <person name="Park H."/>
            <person name="Jang Y."/>
            <person name="Kim J.-J."/>
            <person name="Kim K.H."/>
            <person name="Pangilinan J."/>
            <person name="Lipzen A."/>
            <person name="Riley R."/>
            <person name="Grigoriev I.V."/>
            <person name="Spatafora J.W."/>
            <person name="Choi I.-G."/>
        </authorList>
    </citation>
    <scope>NUCLEOTIDE SEQUENCE [LARGE SCALE GENOMIC DNA]</scope>
    <source>
        <strain evidence="6 7">KUC8140</strain>
    </source>
</reference>
<feature type="domain" description="ACB" evidence="5">
    <location>
        <begin position="6"/>
        <end position="97"/>
    </location>
</feature>
<keyword evidence="2 4" id="KW-0040">ANK repeat</keyword>
<dbReference type="Pfam" id="PF00887">
    <property type="entry name" value="ACBP"/>
    <property type="match status" value="1"/>
</dbReference>
<dbReference type="PROSITE" id="PS51228">
    <property type="entry name" value="ACB_2"/>
    <property type="match status" value="1"/>
</dbReference>
<gene>
    <name evidence="6" type="ORF">SCHPADRAFT_939534</name>
</gene>
<dbReference type="PANTHER" id="PTHR24119:SF0">
    <property type="entry name" value="ACYL-COA-BINDING DOMAIN-CONTAINING PROTEIN 6"/>
    <property type="match status" value="1"/>
</dbReference>
<keyword evidence="1" id="KW-0677">Repeat</keyword>